<dbReference type="PROSITE" id="PS50112">
    <property type="entry name" value="PAS"/>
    <property type="match status" value="1"/>
</dbReference>
<dbReference type="NCBIfam" id="TIGR00229">
    <property type="entry name" value="sensory_box"/>
    <property type="match status" value="2"/>
</dbReference>
<dbReference type="SMART" id="SM00052">
    <property type="entry name" value="EAL"/>
    <property type="match status" value="1"/>
</dbReference>
<sequence>MNETQTIFSTANSVLNQMPFPMMIVNHEGIVAAWNRQAEKTFGYSADEVLGKFTPFIEAEKSGLHKDGWTKLLRSPEPFHFDKMAFIAKNKEAIFSSALAKAFTIENERYVFFHFEMTDEIQKDPSPYQELISLKAGLESSFMMLTMDQEGLINFANNNFLKRSKWTPKRIIGKTFWQMFPQTDNGTADANNIWTSLKNGKTWKGEVEKMSKDGLSYWVDLTAIPIFVTCKNPSYFILLENDITEKKLLQNRLEKIAYIDQETGLMNRYRLEQIVTDMIQEKNHFTFVYLSIDKFYSLKEIYDEQTEIVLLQEFTNRMKIYFQDSTMARVGIDEFVVLTPLGEWFIQGFLAYLKQHPIYVNSRAIPLSISGGITKYPEDQSSYSHLVKASHAAISKVRSDGGGNIISLTKADHKALSTKAIIEKRLLIALDKKNLKVLYQPQLNLETGKITGVEALVRWEDEEIGIVTPDVLIPIAEETGLINDIGAFMLEQACLQAVAWHKKGLDLKVSINSSVREFRDKNMVQHIRKVLEKTNCPAKLLQIEITEKFALEAEAETSIIQQMKQLETDGIVFVLDDFGTGYASFRFMQLLPLAEIKIDQTFISTLQYQKKAQKLIQGMIQFGKSINMRVLAEGVETAEQLELLTSFGCDAAQGYHISHPITPKEVEKLLK</sequence>
<dbReference type="InterPro" id="IPR000160">
    <property type="entry name" value="GGDEF_dom"/>
</dbReference>
<reference evidence="6" key="1">
    <citation type="submission" date="2015-08" db="EMBL/GenBank/DDBJ databases">
        <title>Fjat-10028 dsm 16317.</title>
        <authorList>
            <person name="Liu B."/>
            <person name="Wang J."/>
            <person name="Zhu Y."/>
            <person name="Liu G."/>
            <person name="Chen Q."/>
            <person name="Chen Z."/>
            <person name="Lan J."/>
            <person name="Che J."/>
            <person name="Ge C."/>
            <person name="Shi H."/>
            <person name="Pan Z."/>
            <person name="Liu X."/>
        </authorList>
    </citation>
    <scope>NUCLEOTIDE SEQUENCE [LARGE SCALE GENOMIC DNA]</scope>
    <source>
        <strain evidence="6">DSM 16317</strain>
    </source>
</reference>
<dbReference type="InterPro" id="IPR001633">
    <property type="entry name" value="EAL_dom"/>
</dbReference>
<evidence type="ECO:0000259" key="3">
    <source>
        <dbReference type="PROSITE" id="PS50883"/>
    </source>
</evidence>
<gene>
    <name evidence="5" type="ORF">AMD00_16070</name>
</gene>
<evidence type="ECO:0000313" key="5">
    <source>
        <dbReference type="EMBL" id="KOO49834.1"/>
    </source>
</evidence>
<dbReference type="PROSITE" id="PS50887">
    <property type="entry name" value="GGDEF"/>
    <property type="match status" value="1"/>
</dbReference>
<accession>A0A0M0LFK2</accession>
<feature type="domain" description="EAL" evidence="3">
    <location>
        <begin position="419"/>
        <end position="671"/>
    </location>
</feature>
<feature type="domain" description="PAS" evidence="1">
    <location>
        <begin position="14"/>
        <end position="52"/>
    </location>
</feature>
<dbReference type="InterPro" id="IPR035965">
    <property type="entry name" value="PAS-like_dom_sf"/>
</dbReference>
<dbReference type="CDD" id="cd00130">
    <property type="entry name" value="PAS"/>
    <property type="match status" value="2"/>
</dbReference>
<dbReference type="InterPro" id="IPR043128">
    <property type="entry name" value="Rev_trsase/Diguanyl_cyclase"/>
</dbReference>
<dbReference type="InterPro" id="IPR013767">
    <property type="entry name" value="PAS_fold"/>
</dbReference>
<dbReference type="PANTHER" id="PTHR44757">
    <property type="entry name" value="DIGUANYLATE CYCLASE DGCP"/>
    <property type="match status" value="1"/>
</dbReference>
<dbReference type="SMART" id="SM00267">
    <property type="entry name" value="GGDEF"/>
    <property type="match status" value="1"/>
</dbReference>
<organism evidence="5 6">
    <name type="scientific">Viridibacillus arvi</name>
    <dbReference type="NCBI Taxonomy" id="263475"/>
    <lineage>
        <taxon>Bacteria</taxon>
        <taxon>Bacillati</taxon>
        <taxon>Bacillota</taxon>
        <taxon>Bacilli</taxon>
        <taxon>Bacillales</taxon>
        <taxon>Caryophanaceae</taxon>
        <taxon>Viridibacillus</taxon>
    </lineage>
</organism>
<dbReference type="InterPro" id="IPR035919">
    <property type="entry name" value="EAL_sf"/>
</dbReference>
<dbReference type="Pfam" id="PF00989">
    <property type="entry name" value="PAS"/>
    <property type="match status" value="1"/>
</dbReference>
<dbReference type="SUPFAM" id="SSF55785">
    <property type="entry name" value="PYP-like sensor domain (PAS domain)"/>
    <property type="match status" value="2"/>
</dbReference>
<dbReference type="Pfam" id="PF00563">
    <property type="entry name" value="EAL"/>
    <property type="match status" value="1"/>
</dbReference>
<dbReference type="PANTHER" id="PTHR44757:SF2">
    <property type="entry name" value="BIOFILM ARCHITECTURE MAINTENANCE PROTEIN MBAA"/>
    <property type="match status" value="1"/>
</dbReference>
<evidence type="ECO:0000313" key="6">
    <source>
        <dbReference type="Proteomes" id="UP000036867"/>
    </source>
</evidence>
<dbReference type="STRING" id="263475.AMD00_16070"/>
<protein>
    <submittedName>
        <fullName evidence="5">Diguanylate cyclase</fullName>
    </submittedName>
</protein>
<dbReference type="SUPFAM" id="SSF141868">
    <property type="entry name" value="EAL domain-like"/>
    <property type="match status" value="1"/>
</dbReference>
<comment type="caution">
    <text evidence="5">The sequence shown here is derived from an EMBL/GenBank/DDBJ whole genome shotgun (WGS) entry which is preliminary data.</text>
</comment>
<dbReference type="Pfam" id="PF00990">
    <property type="entry name" value="GGDEF"/>
    <property type="match status" value="1"/>
</dbReference>
<proteinExistence type="predicted"/>
<dbReference type="CDD" id="cd01948">
    <property type="entry name" value="EAL"/>
    <property type="match status" value="1"/>
</dbReference>
<dbReference type="InterPro" id="IPR000014">
    <property type="entry name" value="PAS"/>
</dbReference>
<dbReference type="AlphaFoldDB" id="A0A0M0LFK2"/>
<feature type="domain" description="GGDEF" evidence="4">
    <location>
        <begin position="283"/>
        <end position="411"/>
    </location>
</feature>
<dbReference type="SUPFAM" id="SSF55073">
    <property type="entry name" value="Nucleotide cyclase"/>
    <property type="match status" value="1"/>
</dbReference>
<dbReference type="RefSeq" id="WP_053418006.1">
    <property type="nucleotide sequence ID" value="NZ_LILB01000005.1"/>
</dbReference>
<dbReference type="Gene3D" id="3.20.20.450">
    <property type="entry name" value="EAL domain"/>
    <property type="match status" value="1"/>
</dbReference>
<dbReference type="Proteomes" id="UP000036867">
    <property type="component" value="Unassembled WGS sequence"/>
</dbReference>
<dbReference type="OrthoDB" id="2624050at2"/>
<keyword evidence="6" id="KW-1185">Reference proteome</keyword>
<name>A0A0M0LFK2_9BACL</name>
<feature type="domain" description="PAC" evidence="2">
    <location>
        <begin position="203"/>
        <end position="255"/>
    </location>
</feature>
<dbReference type="PATRIC" id="fig|263475.3.peg.4494"/>
<dbReference type="PROSITE" id="PS50883">
    <property type="entry name" value="EAL"/>
    <property type="match status" value="1"/>
</dbReference>
<dbReference type="GeneID" id="301137611"/>
<dbReference type="EMBL" id="LILB01000005">
    <property type="protein sequence ID" value="KOO49834.1"/>
    <property type="molecule type" value="Genomic_DNA"/>
</dbReference>
<dbReference type="InterPro" id="IPR000700">
    <property type="entry name" value="PAS-assoc_C"/>
</dbReference>
<dbReference type="PROSITE" id="PS50113">
    <property type="entry name" value="PAC"/>
    <property type="match status" value="1"/>
</dbReference>
<evidence type="ECO:0000259" key="2">
    <source>
        <dbReference type="PROSITE" id="PS50113"/>
    </source>
</evidence>
<dbReference type="InterPro" id="IPR029787">
    <property type="entry name" value="Nucleotide_cyclase"/>
</dbReference>
<dbReference type="Gene3D" id="3.30.70.270">
    <property type="match status" value="1"/>
</dbReference>
<evidence type="ECO:0000259" key="1">
    <source>
        <dbReference type="PROSITE" id="PS50112"/>
    </source>
</evidence>
<dbReference type="Pfam" id="PF13426">
    <property type="entry name" value="PAS_9"/>
    <property type="match status" value="1"/>
</dbReference>
<dbReference type="GO" id="GO:0006355">
    <property type="term" value="P:regulation of DNA-templated transcription"/>
    <property type="evidence" value="ECO:0007669"/>
    <property type="project" value="InterPro"/>
</dbReference>
<dbReference type="InterPro" id="IPR052155">
    <property type="entry name" value="Biofilm_reg_signaling"/>
</dbReference>
<evidence type="ECO:0000259" key="4">
    <source>
        <dbReference type="PROSITE" id="PS50887"/>
    </source>
</evidence>
<dbReference type="Gene3D" id="3.30.450.20">
    <property type="entry name" value="PAS domain"/>
    <property type="match status" value="2"/>
</dbReference>
<dbReference type="SMART" id="SM00091">
    <property type="entry name" value="PAS"/>
    <property type="match status" value="2"/>
</dbReference>